<dbReference type="GO" id="GO:0006508">
    <property type="term" value="P:proteolysis"/>
    <property type="evidence" value="ECO:0007669"/>
    <property type="project" value="UniProtKB-KW"/>
</dbReference>
<evidence type="ECO:0000313" key="7">
    <source>
        <dbReference type="EMBL" id="KAK1401439.1"/>
    </source>
</evidence>
<evidence type="ECO:0000259" key="5">
    <source>
        <dbReference type="Pfam" id="PF02902"/>
    </source>
</evidence>
<dbReference type="InterPro" id="IPR038765">
    <property type="entry name" value="Papain-like_cys_pep_sf"/>
</dbReference>
<dbReference type="EMBL" id="JAUIZM010000001">
    <property type="protein sequence ID" value="KAK1401439.1"/>
    <property type="molecule type" value="Genomic_DNA"/>
</dbReference>
<dbReference type="PANTHER" id="PTHR33018:SF31">
    <property type="entry name" value="TRANSPOSASE, PTTA_EN_SPM, PLANT"/>
    <property type="match status" value="1"/>
</dbReference>
<sequence length="661" mass="76451">MHKEYLEEIHRGKQKSVHWLMGEHNRLFADWFEKKVNDEIRENGEHVFETIRWLAGKPSFYVLTYQGYSVNGVRYFTKPPKKYHFVGNEAWKRFVAQRTDDKWLSLRTLQSQRVRKRKYHHRLSRKGYIGLQEEEIKKGNLERGEKPDRAIFWKKARMPKDKNQEIDEDQAKIFSKIDELLEKKDNGEFKPSGTDDVLTTALQTPEHSGRVQGVGGYVTPIVFFNLPKQKKCRITKAELLARDQQLVEELERTRREMAELKALFNASNIYSPMSEKSSYLPVQEEAQVKPPSAKELIVNDDCVAFDDPPPTDKKGPRSCELAVESIENKVAFGTVFDEDEMNVSVHGVPLKAGHVRVSVDGHIQPDAFVPVPVPGEIEIIRQAVGSHLAWPRHLIIFPNLTKKKKDVGQLKPKSEVQRRKGFNKVKLNKNVPSEYKFLYNHVTTTMKESGESVPIPCDPFVFGNEKIIYILPENLKALLEFDMIGQAAISAYIAIRRMMMWSCIAFFDPGATFTLNNEFQHYVASKLKEGNQNRIYFLPHNQDQHWILVIIWDGDILFLNPLPQQTRFDKMEKALTEALKSYNAQTGRGNIPPNIQYLSGSPKQPGGVERGYVVMQYMKEIILDKEISFATKWATKTRKTYKVHELDEVRLEVIKFIQDKM</sequence>
<organism evidence="7 8">
    <name type="scientific">Heracleum sosnowskyi</name>
    <dbReference type="NCBI Taxonomy" id="360622"/>
    <lineage>
        <taxon>Eukaryota</taxon>
        <taxon>Viridiplantae</taxon>
        <taxon>Streptophyta</taxon>
        <taxon>Embryophyta</taxon>
        <taxon>Tracheophyta</taxon>
        <taxon>Spermatophyta</taxon>
        <taxon>Magnoliopsida</taxon>
        <taxon>eudicotyledons</taxon>
        <taxon>Gunneridae</taxon>
        <taxon>Pentapetalae</taxon>
        <taxon>asterids</taxon>
        <taxon>campanulids</taxon>
        <taxon>Apiales</taxon>
        <taxon>Apiaceae</taxon>
        <taxon>Apioideae</taxon>
        <taxon>apioid superclade</taxon>
        <taxon>Tordylieae</taxon>
        <taxon>Tordyliinae</taxon>
        <taxon>Heracleum</taxon>
    </lineage>
</organism>
<keyword evidence="2 7" id="KW-0645">Protease</keyword>
<dbReference type="PANTHER" id="PTHR33018">
    <property type="entry name" value="OS10G0338966 PROTEIN-RELATED"/>
    <property type="match status" value="1"/>
</dbReference>
<dbReference type="Pfam" id="PF26133">
    <property type="entry name" value="DUF8039"/>
    <property type="match status" value="1"/>
</dbReference>
<evidence type="ECO:0000256" key="1">
    <source>
        <dbReference type="ARBA" id="ARBA00005234"/>
    </source>
</evidence>
<protein>
    <submittedName>
        <fullName evidence="7">Ulp1 protease family catalytic domain-containing protein</fullName>
    </submittedName>
</protein>
<feature type="coiled-coil region" evidence="4">
    <location>
        <begin position="236"/>
        <end position="263"/>
    </location>
</feature>
<evidence type="ECO:0000313" key="8">
    <source>
        <dbReference type="Proteomes" id="UP001237642"/>
    </source>
</evidence>
<reference evidence="7" key="1">
    <citation type="submission" date="2023-02" db="EMBL/GenBank/DDBJ databases">
        <title>Genome of toxic invasive species Heracleum sosnowskyi carries increased number of genes despite the absence of recent whole-genome duplications.</title>
        <authorList>
            <person name="Schelkunov M."/>
            <person name="Shtratnikova V."/>
            <person name="Makarenko M."/>
            <person name="Klepikova A."/>
            <person name="Omelchenko D."/>
            <person name="Novikova G."/>
            <person name="Obukhova E."/>
            <person name="Bogdanov V."/>
            <person name="Penin A."/>
            <person name="Logacheva M."/>
        </authorList>
    </citation>
    <scope>NUCLEOTIDE SEQUENCE</scope>
    <source>
        <strain evidence="7">Hsosn_3</strain>
        <tissue evidence="7">Leaf</tissue>
    </source>
</reference>
<dbReference type="Proteomes" id="UP001237642">
    <property type="component" value="Unassembled WGS sequence"/>
</dbReference>
<dbReference type="Pfam" id="PF02902">
    <property type="entry name" value="Peptidase_C48"/>
    <property type="match status" value="1"/>
</dbReference>
<dbReference type="SUPFAM" id="SSF54001">
    <property type="entry name" value="Cysteine proteinases"/>
    <property type="match status" value="1"/>
</dbReference>
<keyword evidence="4" id="KW-0175">Coiled coil</keyword>
<gene>
    <name evidence="7" type="ORF">POM88_001044</name>
</gene>
<accession>A0AAD8JC83</accession>
<comment type="caution">
    <text evidence="7">The sequence shown here is derived from an EMBL/GenBank/DDBJ whole genome shotgun (WGS) entry which is preliminary data.</text>
</comment>
<keyword evidence="8" id="KW-1185">Reference proteome</keyword>
<feature type="domain" description="Ubiquitin-like protease family profile" evidence="5">
    <location>
        <begin position="535"/>
        <end position="643"/>
    </location>
</feature>
<dbReference type="AlphaFoldDB" id="A0AAD8JC83"/>
<evidence type="ECO:0000256" key="2">
    <source>
        <dbReference type="ARBA" id="ARBA00022670"/>
    </source>
</evidence>
<comment type="similarity">
    <text evidence="1">Belongs to the peptidase C48 family.</text>
</comment>
<evidence type="ECO:0000259" key="6">
    <source>
        <dbReference type="Pfam" id="PF26133"/>
    </source>
</evidence>
<dbReference type="GO" id="GO:0008234">
    <property type="term" value="F:cysteine-type peptidase activity"/>
    <property type="evidence" value="ECO:0007669"/>
    <property type="project" value="InterPro"/>
</dbReference>
<dbReference type="Gene3D" id="3.40.395.10">
    <property type="entry name" value="Adenoviral Proteinase, Chain A"/>
    <property type="match status" value="1"/>
</dbReference>
<keyword evidence="3" id="KW-0378">Hydrolase</keyword>
<reference evidence="7" key="2">
    <citation type="submission" date="2023-05" db="EMBL/GenBank/DDBJ databases">
        <authorList>
            <person name="Schelkunov M.I."/>
        </authorList>
    </citation>
    <scope>NUCLEOTIDE SEQUENCE</scope>
    <source>
        <strain evidence="7">Hsosn_3</strain>
        <tissue evidence="7">Leaf</tissue>
    </source>
</reference>
<feature type="domain" description="DUF8039" evidence="6">
    <location>
        <begin position="314"/>
        <end position="397"/>
    </location>
</feature>
<proteinExistence type="inferred from homology"/>
<dbReference type="InterPro" id="IPR003653">
    <property type="entry name" value="Peptidase_C48_C"/>
</dbReference>
<evidence type="ECO:0000256" key="4">
    <source>
        <dbReference type="SAM" id="Coils"/>
    </source>
</evidence>
<name>A0AAD8JC83_9APIA</name>
<dbReference type="InterPro" id="IPR058352">
    <property type="entry name" value="DUF8039"/>
</dbReference>
<evidence type="ECO:0000256" key="3">
    <source>
        <dbReference type="ARBA" id="ARBA00022801"/>
    </source>
</evidence>